<dbReference type="SUPFAM" id="SSF63817">
    <property type="entry name" value="Sortase"/>
    <property type="match status" value="2"/>
</dbReference>
<gene>
    <name evidence="3" type="ORF">ACFSXZ_17075</name>
</gene>
<protein>
    <submittedName>
        <fullName evidence="3">Class E sortase</fullName>
    </submittedName>
</protein>
<organism evidence="3 4">
    <name type="scientific">Amycolatopsis pigmentata</name>
    <dbReference type="NCBI Taxonomy" id="450801"/>
    <lineage>
        <taxon>Bacteria</taxon>
        <taxon>Bacillati</taxon>
        <taxon>Actinomycetota</taxon>
        <taxon>Actinomycetes</taxon>
        <taxon>Pseudonocardiales</taxon>
        <taxon>Pseudonocardiaceae</taxon>
        <taxon>Amycolatopsis</taxon>
    </lineage>
</organism>
<dbReference type="InterPro" id="IPR053465">
    <property type="entry name" value="Sortase_Class_E"/>
</dbReference>
<keyword evidence="2" id="KW-0472">Membrane</keyword>
<dbReference type="CDD" id="cd05830">
    <property type="entry name" value="Sortase_E"/>
    <property type="match status" value="1"/>
</dbReference>
<dbReference type="Gene3D" id="2.40.260.10">
    <property type="entry name" value="Sortase"/>
    <property type="match status" value="1"/>
</dbReference>
<evidence type="ECO:0000313" key="4">
    <source>
        <dbReference type="Proteomes" id="UP001597417"/>
    </source>
</evidence>
<evidence type="ECO:0000256" key="2">
    <source>
        <dbReference type="SAM" id="Phobius"/>
    </source>
</evidence>
<comment type="caution">
    <text evidence="3">The sequence shown here is derived from an EMBL/GenBank/DDBJ whole genome shotgun (WGS) entry which is preliminary data.</text>
</comment>
<evidence type="ECO:0000313" key="3">
    <source>
        <dbReference type="EMBL" id="MFD2418039.1"/>
    </source>
</evidence>
<keyword evidence="2" id="KW-0812">Transmembrane</keyword>
<sequence length="278" mass="29392">MAIGEQPPAPPSPGIATKVVRALGELLITAGLVVLLFVVYELYVTDLFSGRKQVAAAQSLDEEWAGARPRLGPVGDKAFAKLYIPALGTDYHYTVQEGVDAAALEVGPGHYPGTALPGEPGNFAVAGHRVGRGAPFDGLDNLRSCDAIVVETQSDFFVYRVLPHADEVAGWATGKGRQPRCSHVATLRTPASDGGPYGQTSGREIVSPSQGDVVAPVPHRPADVLPKSGQVALLTLTTCHPRFSDRQRLIVHAVLTNQFTKTPGTGYEQLLKAIGEEG</sequence>
<name>A0ABW5FTS8_9PSEU</name>
<dbReference type="EMBL" id="JBHUKR010000007">
    <property type="protein sequence ID" value="MFD2418039.1"/>
    <property type="molecule type" value="Genomic_DNA"/>
</dbReference>
<proteinExistence type="predicted"/>
<reference evidence="4" key="1">
    <citation type="journal article" date="2019" name="Int. J. Syst. Evol. Microbiol.">
        <title>The Global Catalogue of Microorganisms (GCM) 10K type strain sequencing project: providing services to taxonomists for standard genome sequencing and annotation.</title>
        <authorList>
            <consortium name="The Broad Institute Genomics Platform"/>
            <consortium name="The Broad Institute Genome Sequencing Center for Infectious Disease"/>
            <person name="Wu L."/>
            <person name="Ma J."/>
        </authorList>
    </citation>
    <scope>NUCLEOTIDE SEQUENCE [LARGE SCALE GENOMIC DNA]</scope>
    <source>
        <strain evidence="4">CGMCC 4.7645</strain>
    </source>
</reference>
<dbReference type="InterPro" id="IPR023365">
    <property type="entry name" value="Sortase_dom-sf"/>
</dbReference>
<dbReference type="Pfam" id="PF04203">
    <property type="entry name" value="Sortase"/>
    <property type="match status" value="1"/>
</dbReference>
<keyword evidence="1" id="KW-0378">Hydrolase</keyword>
<dbReference type="Proteomes" id="UP001597417">
    <property type="component" value="Unassembled WGS sequence"/>
</dbReference>
<dbReference type="RefSeq" id="WP_378266007.1">
    <property type="nucleotide sequence ID" value="NZ_JBHUKR010000007.1"/>
</dbReference>
<evidence type="ECO:0000256" key="1">
    <source>
        <dbReference type="ARBA" id="ARBA00022801"/>
    </source>
</evidence>
<dbReference type="InterPro" id="IPR005754">
    <property type="entry name" value="Sortase"/>
</dbReference>
<dbReference type="NCBIfam" id="NF033747">
    <property type="entry name" value="class_E_sortase"/>
    <property type="match status" value="1"/>
</dbReference>
<dbReference type="InterPro" id="IPR042003">
    <property type="entry name" value="Sortase_E"/>
</dbReference>
<feature type="transmembrane region" description="Helical" evidence="2">
    <location>
        <begin position="20"/>
        <end position="43"/>
    </location>
</feature>
<keyword evidence="2" id="KW-1133">Transmembrane helix</keyword>
<accession>A0ABW5FTS8</accession>
<keyword evidence="4" id="KW-1185">Reference proteome</keyword>